<dbReference type="Proteomes" id="UP000772434">
    <property type="component" value="Unassembled WGS sequence"/>
</dbReference>
<comment type="caution">
    <text evidence="3">The sequence shown here is derived from an EMBL/GenBank/DDBJ whole genome shotgun (WGS) entry which is preliminary data.</text>
</comment>
<reference evidence="3" key="1">
    <citation type="submission" date="2020-11" db="EMBL/GenBank/DDBJ databases">
        <authorList>
            <consortium name="DOE Joint Genome Institute"/>
            <person name="Ahrendt S."/>
            <person name="Riley R."/>
            <person name="Andreopoulos W."/>
            <person name="Labutti K."/>
            <person name="Pangilinan J."/>
            <person name="Ruiz-Duenas F.J."/>
            <person name="Barrasa J.M."/>
            <person name="Sanchez-Garcia M."/>
            <person name="Camarero S."/>
            <person name="Miyauchi S."/>
            <person name="Serrano A."/>
            <person name="Linde D."/>
            <person name="Babiker R."/>
            <person name="Drula E."/>
            <person name="Ayuso-Fernandez I."/>
            <person name="Pacheco R."/>
            <person name="Padilla G."/>
            <person name="Ferreira P."/>
            <person name="Barriuso J."/>
            <person name="Kellner H."/>
            <person name="Castanera R."/>
            <person name="Alfaro M."/>
            <person name="Ramirez L."/>
            <person name="Pisabarro A.G."/>
            <person name="Kuo A."/>
            <person name="Tritt A."/>
            <person name="Lipzen A."/>
            <person name="He G."/>
            <person name="Yan M."/>
            <person name="Ng V."/>
            <person name="Cullen D."/>
            <person name="Martin F."/>
            <person name="Rosso M.-N."/>
            <person name="Henrissat B."/>
            <person name="Hibbett D."/>
            <person name="Martinez A.T."/>
            <person name="Grigoriev I.V."/>
        </authorList>
    </citation>
    <scope>NUCLEOTIDE SEQUENCE</scope>
    <source>
        <strain evidence="3">AH 40177</strain>
    </source>
</reference>
<name>A0A9P5PHD0_9AGAR</name>
<keyword evidence="1" id="KW-0677">Repeat</keyword>
<protein>
    <recommendedName>
        <fullName evidence="2">Nephrocystin 3-like N-terminal domain-containing protein</fullName>
    </recommendedName>
</protein>
<organism evidence="3 4">
    <name type="scientific">Rhodocollybia butyracea</name>
    <dbReference type="NCBI Taxonomy" id="206335"/>
    <lineage>
        <taxon>Eukaryota</taxon>
        <taxon>Fungi</taxon>
        <taxon>Dikarya</taxon>
        <taxon>Basidiomycota</taxon>
        <taxon>Agaricomycotina</taxon>
        <taxon>Agaricomycetes</taxon>
        <taxon>Agaricomycetidae</taxon>
        <taxon>Agaricales</taxon>
        <taxon>Marasmiineae</taxon>
        <taxon>Omphalotaceae</taxon>
        <taxon>Rhodocollybia</taxon>
    </lineage>
</organism>
<sequence length="153" mass="17565">MKICNSSTVIQNIRGSTLTQVIYHYCDFRDQHSTNVKTIFHSLLAQLVKQNSQQWNEKLCKIPEPKLNISGLLPTINMVVDWVIDDISSQKQTTVYHTSVPKVSLFVSSRQERDIYDLLRDRLVISLADEQANVSADITVHIAHELKYRPKLS</sequence>
<evidence type="ECO:0000313" key="4">
    <source>
        <dbReference type="Proteomes" id="UP000772434"/>
    </source>
</evidence>
<keyword evidence="4" id="KW-1185">Reference proteome</keyword>
<dbReference type="OrthoDB" id="2835889at2759"/>
<gene>
    <name evidence="3" type="ORF">BDP27DRAFT_1332137</name>
</gene>
<dbReference type="EMBL" id="JADNRY010000105">
    <property type="protein sequence ID" value="KAF9065376.1"/>
    <property type="molecule type" value="Genomic_DNA"/>
</dbReference>
<evidence type="ECO:0000313" key="3">
    <source>
        <dbReference type="EMBL" id="KAF9065376.1"/>
    </source>
</evidence>
<evidence type="ECO:0000256" key="1">
    <source>
        <dbReference type="ARBA" id="ARBA00022737"/>
    </source>
</evidence>
<dbReference type="Pfam" id="PF24883">
    <property type="entry name" value="NPHP3_N"/>
    <property type="match status" value="1"/>
</dbReference>
<feature type="non-terminal residue" evidence="3">
    <location>
        <position position="153"/>
    </location>
</feature>
<feature type="domain" description="Nephrocystin 3-like N-terminal" evidence="2">
    <location>
        <begin position="6"/>
        <end position="62"/>
    </location>
</feature>
<proteinExistence type="predicted"/>
<evidence type="ECO:0000259" key="2">
    <source>
        <dbReference type="Pfam" id="PF24883"/>
    </source>
</evidence>
<dbReference type="AlphaFoldDB" id="A0A9P5PHD0"/>
<accession>A0A9P5PHD0</accession>
<dbReference type="InterPro" id="IPR056884">
    <property type="entry name" value="NPHP3-like_N"/>
</dbReference>